<evidence type="ECO:0000256" key="4">
    <source>
        <dbReference type="ARBA" id="ARBA00022842"/>
    </source>
</evidence>
<name>X1H257_9ZZZZ</name>
<dbReference type="SUPFAM" id="SSF54826">
    <property type="entry name" value="Enolase N-terminal domain-like"/>
    <property type="match status" value="1"/>
</dbReference>
<comment type="pathway">
    <text evidence="1">Carbohydrate degradation; glycolysis; pyruvate from D-glyceraldehyde 3-phosphate: step 4/5.</text>
</comment>
<dbReference type="EC" id="4.2.1.11" evidence="3"/>
<dbReference type="GO" id="GO:0000287">
    <property type="term" value="F:magnesium ion binding"/>
    <property type="evidence" value="ECO:0007669"/>
    <property type="project" value="InterPro"/>
</dbReference>
<feature type="non-terminal residue" evidence="9">
    <location>
        <position position="262"/>
    </location>
</feature>
<dbReference type="PANTHER" id="PTHR11902:SF1">
    <property type="entry name" value="ENOLASE"/>
    <property type="match status" value="1"/>
</dbReference>
<dbReference type="GO" id="GO:0004634">
    <property type="term" value="F:phosphopyruvate hydratase activity"/>
    <property type="evidence" value="ECO:0007669"/>
    <property type="project" value="UniProtKB-EC"/>
</dbReference>
<dbReference type="PRINTS" id="PR00148">
    <property type="entry name" value="ENOLASE"/>
</dbReference>
<keyword evidence="4" id="KW-0460">Magnesium</keyword>
<dbReference type="PANTHER" id="PTHR11902">
    <property type="entry name" value="ENOLASE"/>
    <property type="match status" value="1"/>
</dbReference>
<dbReference type="GO" id="GO:0006096">
    <property type="term" value="P:glycolytic process"/>
    <property type="evidence" value="ECO:0007669"/>
    <property type="project" value="UniProtKB-UniPathway"/>
</dbReference>
<evidence type="ECO:0000256" key="3">
    <source>
        <dbReference type="ARBA" id="ARBA00012058"/>
    </source>
</evidence>
<keyword evidence="6" id="KW-0456">Lyase</keyword>
<feature type="non-terminal residue" evidence="9">
    <location>
        <position position="1"/>
    </location>
</feature>
<evidence type="ECO:0000256" key="5">
    <source>
        <dbReference type="ARBA" id="ARBA00023152"/>
    </source>
</evidence>
<proteinExistence type="inferred from homology"/>
<dbReference type="Pfam" id="PF00113">
    <property type="entry name" value="Enolase_C"/>
    <property type="match status" value="1"/>
</dbReference>
<evidence type="ECO:0000256" key="1">
    <source>
        <dbReference type="ARBA" id="ARBA00005031"/>
    </source>
</evidence>
<comment type="similarity">
    <text evidence="2">Belongs to the enolase family.</text>
</comment>
<dbReference type="SUPFAM" id="SSF51604">
    <property type="entry name" value="Enolase C-terminal domain-like"/>
    <property type="match status" value="1"/>
</dbReference>
<evidence type="ECO:0000256" key="6">
    <source>
        <dbReference type="ARBA" id="ARBA00023239"/>
    </source>
</evidence>
<keyword evidence="5" id="KW-0324">Glycolysis</keyword>
<dbReference type="InterPro" id="IPR020810">
    <property type="entry name" value="Enolase_C"/>
</dbReference>
<dbReference type="GO" id="GO:0000015">
    <property type="term" value="C:phosphopyruvate hydratase complex"/>
    <property type="evidence" value="ECO:0007669"/>
    <property type="project" value="InterPro"/>
</dbReference>
<evidence type="ECO:0000259" key="7">
    <source>
        <dbReference type="SMART" id="SM01192"/>
    </source>
</evidence>
<sequence length="262" mass="28500">GFPTVEVDIWVDGEFSGRADVPAGRSTGKREAVELRDGGKRWGGQGTIKAVRKVNEVIKPELLGLDPTAQRSIDNLLCELDGTENKSNLGSNAIIGVSLALARAGAKTSGLPMYKYINSNAHVIPVPLVNLINGGMLTSNDLEIQEFIVMPVGADDLKHGMQMCYEINFILHDLIVDKYGKIAVNVGDEGGFAPPMTGINEPMETLAKAVEASGYADKIIYGMDAAASHWYDWEKGVYRMDGKEMSREEVIEMYVSLCAKYP</sequence>
<dbReference type="InterPro" id="IPR036849">
    <property type="entry name" value="Enolase-like_C_sf"/>
</dbReference>
<dbReference type="Pfam" id="PF03952">
    <property type="entry name" value="Enolase_N"/>
    <property type="match status" value="1"/>
</dbReference>
<dbReference type="UniPathway" id="UPA00109">
    <property type="reaction ID" value="UER00187"/>
</dbReference>
<accession>X1H257</accession>
<dbReference type="InterPro" id="IPR000941">
    <property type="entry name" value="Enolase"/>
</dbReference>
<dbReference type="InterPro" id="IPR020811">
    <property type="entry name" value="Enolase_N"/>
</dbReference>
<evidence type="ECO:0000256" key="2">
    <source>
        <dbReference type="ARBA" id="ARBA00009604"/>
    </source>
</evidence>
<dbReference type="EMBL" id="BARU01031839">
    <property type="protein sequence ID" value="GAH64241.1"/>
    <property type="molecule type" value="Genomic_DNA"/>
</dbReference>
<gene>
    <name evidence="9" type="ORF">S03H2_50303</name>
</gene>
<reference evidence="9" key="1">
    <citation type="journal article" date="2014" name="Front. Microbiol.">
        <title>High frequency of phylogenetically diverse reductive dehalogenase-homologous genes in deep subseafloor sedimentary metagenomes.</title>
        <authorList>
            <person name="Kawai M."/>
            <person name="Futagami T."/>
            <person name="Toyoda A."/>
            <person name="Takaki Y."/>
            <person name="Nishi S."/>
            <person name="Hori S."/>
            <person name="Arai W."/>
            <person name="Tsubouchi T."/>
            <person name="Morono Y."/>
            <person name="Uchiyama I."/>
            <person name="Ito T."/>
            <person name="Fujiyama A."/>
            <person name="Inagaki F."/>
            <person name="Takami H."/>
        </authorList>
    </citation>
    <scope>NUCLEOTIDE SEQUENCE</scope>
    <source>
        <strain evidence="9">Expedition CK06-06</strain>
    </source>
</reference>
<dbReference type="SMART" id="SM01192">
    <property type="entry name" value="Enolase_C"/>
    <property type="match status" value="1"/>
</dbReference>
<feature type="domain" description="Enolase N-terminal" evidence="8">
    <location>
        <begin position="1"/>
        <end position="117"/>
    </location>
</feature>
<comment type="caution">
    <text evidence="9">The sequence shown here is derived from an EMBL/GenBank/DDBJ whole genome shotgun (WGS) entry which is preliminary data.</text>
</comment>
<evidence type="ECO:0000259" key="8">
    <source>
        <dbReference type="SMART" id="SM01193"/>
    </source>
</evidence>
<organism evidence="9">
    <name type="scientific">marine sediment metagenome</name>
    <dbReference type="NCBI Taxonomy" id="412755"/>
    <lineage>
        <taxon>unclassified sequences</taxon>
        <taxon>metagenomes</taxon>
        <taxon>ecological metagenomes</taxon>
    </lineage>
</organism>
<dbReference type="SMART" id="SM01193">
    <property type="entry name" value="Enolase_N"/>
    <property type="match status" value="1"/>
</dbReference>
<protein>
    <recommendedName>
        <fullName evidence="3">phosphopyruvate hydratase</fullName>
        <ecNumber evidence="3">4.2.1.11</ecNumber>
    </recommendedName>
</protein>
<dbReference type="InterPro" id="IPR029017">
    <property type="entry name" value="Enolase-like_N"/>
</dbReference>
<evidence type="ECO:0000313" key="9">
    <source>
        <dbReference type="EMBL" id="GAH64241.1"/>
    </source>
</evidence>
<dbReference type="AlphaFoldDB" id="X1H257"/>
<feature type="domain" description="Enolase C-terminal TIM barrel" evidence="7">
    <location>
        <begin position="121"/>
        <end position="262"/>
    </location>
</feature>
<dbReference type="Gene3D" id="3.30.390.10">
    <property type="entry name" value="Enolase-like, N-terminal domain"/>
    <property type="match status" value="1"/>
</dbReference>
<dbReference type="Gene3D" id="3.20.20.120">
    <property type="entry name" value="Enolase-like C-terminal domain"/>
    <property type="match status" value="1"/>
</dbReference>